<keyword evidence="4" id="KW-0460">Magnesium</keyword>
<dbReference type="InterPro" id="IPR015813">
    <property type="entry name" value="Pyrv/PenolPyrv_kinase-like_dom"/>
</dbReference>
<dbReference type="SUPFAM" id="SSF51621">
    <property type="entry name" value="Phosphoenolpyruvate/pyruvate domain"/>
    <property type="match status" value="1"/>
</dbReference>
<comment type="cofactor">
    <cofactor evidence="1">
        <name>Mg(2+)</name>
        <dbReference type="ChEBI" id="CHEBI:18420"/>
    </cofactor>
</comment>
<feature type="domain" description="HpcH/HpaI aldolase/citrate lyase" evidence="5">
    <location>
        <begin position="9"/>
        <end position="211"/>
    </location>
</feature>
<evidence type="ECO:0000256" key="2">
    <source>
        <dbReference type="ARBA" id="ARBA00005568"/>
    </source>
</evidence>
<keyword evidence="3" id="KW-0479">Metal-binding</keyword>
<evidence type="ECO:0000259" key="5">
    <source>
        <dbReference type="Pfam" id="PF03328"/>
    </source>
</evidence>
<comment type="similarity">
    <text evidence="2">Belongs to the HpcH/HpaI aldolase family.</text>
</comment>
<comment type="caution">
    <text evidence="6">The sequence shown here is derived from an EMBL/GenBank/DDBJ whole genome shotgun (WGS) entry which is preliminary data.</text>
</comment>
<dbReference type="InterPro" id="IPR040442">
    <property type="entry name" value="Pyrv_kinase-like_dom_sf"/>
</dbReference>
<keyword evidence="7" id="KW-1185">Reference proteome</keyword>
<gene>
    <name evidence="6" type="ORF">LZ016_03790</name>
</gene>
<evidence type="ECO:0000313" key="6">
    <source>
        <dbReference type="EMBL" id="MCH8615226.1"/>
    </source>
</evidence>
<evidence type="ECO:0000313" key="7">
    <source>
        <dbReference type="Proteomes" id="UP001203058"/>
    </source>
</evidence>
<dbReference type="InterPro" id="IPR005000">
    <property type="entry name" value="Aldolase/citrate-lyase_domain"/>
</dbReference>
<organism evidence="6 7">
    <name type="scientific">Sphingomonas telluris</name>
    <dbReference type="NCBI Taxonomy" id="2907998"/>
    <lineage>
        <taxon>Bacteria</taxon>
        <taxon>Pseudomonadati</taxon>
        <taxon>Pseudomonadota</taxon>
        <taxon>Alphaproteobacteria</taxon>
        <taxon>Sphingomonadales</taxon>
        <taxon>Sphingomonadaceae</taxon>
        <taxon>Sphingomonas</taxon>
    </lineage>
</organism>
<dbReference type="InterPro" id="IPR011206">
    <property type="entry name" value="Citrate_lyase_beta/mcl1/mcl2"/>
</dbReference>
<dbReference type="PIRSF" id="PIRSF015582">
    <property type="entry name" value="Cit_lyase_B"/>
    <property type="match status" value="1"/>
</dbReference>
<dbReference type="Gene3D" id="3.20.20.60">
    <property type="entry name" value="Phosphoenolpyruvate-binding domains"/>
    <property type="match status" value="1"/>
</dbReference>
<name>A0ABS9VJT7_9SPHN</name>
<dbReference type="Pfam" id="PF03328">
    <property type="entry name" value="HpcH_HpaI"/>
    <property type="match status" value="1"/>
</dbReference>
<evidence type="ECO:0000256" key="1">
    <source>
        <dbReference type="ARBA" id="ARBA00001946"/>
    </source>
</evidence>
<proteinExistence type="inferred from homology"/>
<dbReference type="RefSeq" id="WP_241445941.1">
    <property type="nucleotide sequence ID" value="NZ_JAKZHW010000001.1"/>
</dbReference>
<keyword evidence="6" id="KW-0456">Lyase</keyword>
<sequence>MNSDLFAVRSLLFLPASNPRAIAKARDSDADLVVLDLEDAVKPADKDDARAAALEAVEAEWRMPVAIRVNGVGTEWHSADLDAVARSNCQFAILPRASSLHLFHGAREAVGKPMLAMIETAAGVLAAAEIAKEAAALVAGTNDLRADLRLPLGATRAPISTALQMIVLGARANGIPAFDGVFNQLKDLDGLRAEAEEGRSLGFDGKSLIHPDQIAPCNEAFAPATEEIDRARRLVDAFSGGAERFGDEMIERMHIEAAQRVLQRAGRV</sequence>
<protein>
    <submittedName>
        <fullName evidence="6">CoA ester lyase</fullName>
    </submittedName>
</protein>
<accession>A0ABS9VJT7</accession>
<reference evidence="6 7" key="1">
    <citation type="submission" date="2022-03" db="EMBL/GenBank/DDBJ databases">
        <authorList>
            <person name="Jo J.-H."/>
            <person name="Im W.-T."/>
        </authorList>
    </citation>
    <scope>NUCLEOTIDE SEQUENCE [LARGE SCALE GENOMIC DNA]</scope>
    <source>
        <strain evidence="6 7">SM33</strain>
    </source>
</reference>
<dbReference type="PANTHER" id="PTHR32308:SF10">
    <property type="entry name" value="CITRATE LYASE SUBUNIT BETA"/>
    <property type="match status" value="1"/>
</dbReference>
<dbReference type="GO" id="GO:0016829">
    <property type="term" value="F:lyase activity"/>
    <property type="evidence" value="ECO:0007669"/>
    <property type="project" value="UniProtKB-KW"/>
</dbReference>
<evidence type="ECO:0000256" key="4">
    <source>
        <dbReference type="ARBA" id="ARBA00022842"/>
    </source>
</evidence>
<dbReference type="PANTHER" id="PTHR32308">
    <property type="entry name" value="LYASE BETA SUBUNIT, PUTATIVE (AFU_ORTHOLOGUE AFUA_4G13030)-RELATED"/>
    <property type="match status" value="1"/>
</dbReference>
<evidence type="ECO:0000256" key="3">
    <source>
        <dbReference type="ARBA" id="ARBA00022723"/>
    </source>
</evidence>
<dbReference type="Proteomes" id="UP001203058">
    <property type="component" value="Unassembled WGS sequence"/>
</dbReference>
<dbReference type="EMBL" id="JAKZHW010000001">
    <property type="protein sequence ID" value="MCH8615226.1"/>
    <property type="molecule type" value="Genomic_DNA"/>
</dbReference>